<keyword evidence="1" id="KW-1133">Transmembrane helix</keyword>
<organism evidence="2 3">
    <name type="scientific">Eucalyptus globulus</name>
    <name type="common">Tasmanian blue gum</name>
    <dbReference type="NCBI Taxonomy" id="34317"/>
    <lineage>
        <taxon>Eukaryota</taxon>
        <taxon>Viridiplantae</taxon>
        <taxon>Streptophyta</taxon>
        <taxon>Embryophyta</taxon>
        <taxon>Tracheophyta</taxon>
        <taxon>Spermatophyta</taxon>
        <taxon>Magnoliopsida</taxon>
        <taxon>eudicotyledons</taxon>
        <taxon>Gunneridae</taxon>
        <taxon>Pentapetalae</taxon>
        <taxon>rosids</taxon>
        <taxon>malvids</taxon>
        <taxon>Myrtales</taxon>
        <taxon>Myrtaceae</taxon>
        <taxon>Myrtoideae</taxon>
        <taxon>Eucalypteae</taxon>
        <taxon>Eucalyptus</taxon>
    </lineage>
</organism>
<keyword evidence="1" id="KW-0472">Membrane</keyword>
<evidence type="ECO:0000313" key="2">
    <source>
        <dbReference type="EMBL" id="KAL3730741.1"/>
    </source>
</evidence>
<feature type="transmembrane region" description="Helical" evidence="1">
    <location>
        <begin position="81"/>
        <end position="99"/>
    </location>
</feature>
<feature type="transmembrane region" description="Helical" evidence="1">
    <location>
        <begin position="12"/>
        <end position="32"/>
    </location>
</feature>
<dbReference type="InterPro" id="IPR053258">
    <property type="entry name" value="Ca-permeable_cation_channel"/>
</dbReference>
<dbReference type="PANTHER" id="PTHR34115">
    <property type="entry name" value="PROTEIN, PUTATIVE-RELATED"/>
    <property type="match status" value="1"/>
</dbReference>
<proteinExistence type="predicted"/>
<dbReference type="Proteomes" id="UP001634007">
    <property type="component" value="Unassembled WGS sequence"/>
</dbReference>
<name>A0ABD3JS48_EUCGL</name>
<keyword evidence="1" id="KW-0812">Transmembrane</keyword>
<reference evidence="2 3" key="1">
    <citation type="submission" date="2024-11" db="EMBL/GenBank/DDBJ databases">
        <title>Chromosome-level genome assembly of Eucalyptus globulus Labill. provides insights into its genome evolution.</title>
        <authorList>
            <person name="Li X."/>
        </authorList>
    </citation>
    <scope>NUCLEOTIDE SEQUENCE [LARGE SCALE GENOMIC DNA]</scope>
    <source>
        <strain evidence="2">CL2024</strain>
        <tissue evidence="2">Fresh tender leaves</tissue>
    </source>
</reference>
<sequence>MPIIEHDQWRNIHTILIFIVPILINFIEMKYQGKPNSPFDTHPITIFLSIFNLLLYCSLSLPLVTSLPAFNTACGSRTSQFLMVFSLSLSVALLSSLLFRGFSLFLLYMPVLILLGATHLRGLIHKLLYLVKQEIQTVIFINLFRRRLCRGRTSLLLPRTVTDMHIMSESQ</sequence>
<feature type="transmembrane region" description="Helical" evidence="1">
    <location>
        <begin position="105"/>
        <end position="124"/>
    </location>
</feature>
<dbReference type="AlphaFoldDB" id="A0ABD3JS48"/>
<accession>A0ABD3JS48</accession>
<dbReference type="PANTHER" id="PTHR34115:SF5">
    <property type="entry name" value="PROTEIN, PUTATIVE-RELATED"/>
    <property type="match status" value="1"/>
</dbReference>
<dbReference type="EMBL" id="JBJKBG010000007">
    <property type="protein sequence ID" value="KAL3730741.1"/>
    <property type="molecule type" value="Genomic_DNA"/>
</dbReference>
<gene>
    <name evidence="2" type="ORF">ACJRO7_027724</name>
</gene>
<feature type="transmembrane region" description="Helical" evidence="1">
    <location>
        <begin position="44"/>
        <end position="69"/>
    </location>
</feature>
<evidence type="ECO:0000313" key="3">
    <source>
        <dbReference type="Proteomes" id="UP001634007"/>
    </source>
</evidence>
<keyword evidence="3" id="KW-1185">Reference proteome</keyword>
<evidence type="ECO:0000256" key="1">
    <source>
        <dbReference type="SAM" id="Phobius"/>
    </source>
</evidence>
<comment type="caution">
    <text evidence="2">The sequence shown here is derived from an EMBL/GenBank/DDBJ whole genome shotgun (WGS) entry which is preliminary data.</text>
</comment>
<protein>
    <submittedName>
        <fullName evidence="2">Uncharacterized protein</fullName>
    </submittedName>
</protein>